<organism evidence="2 3">
    <name type="scientific">Portunus trituberculatus</name>
    <name type="common">Swimming crab</name>
    <name type="synonym">Neptunus trituberculatus</name>
    <dbReference type="NCBI Taxonomy" id="210409"/>
    <lineage>
        <taxon>Eukaryota</taxon>
        <taxon>Metazoa</taxon>
        <taxon>Ecdysozoa</taxon>
        <taxon>Arthropoda</taxon>
        <taxon>Crustacea</taxon>
        <taxon>Multicrustacea</taxon>
        <taxon>Malacostraca</taxon>
        <taxon>Eumalacostraca</taxon>
        <taxon>Eucarida</taxon>
        <taxon>Decapoda</taxon>
        <taxon>Pleocyemata</taxon>
        <taxon>Brachyura</taxon>
        <taxon>Eubrachyura</taxon>
        <taxon>Portunoidea</taxon>
        <taxon>Portunidae</taxon>
        <taxon>Portuninae</taxon>
        <taxon>Portunus</taxon>
    </lineage>
</organism>
<keyword evidence="1" id="KW-1133">Transmembrane helix</keyword>
<comment type="caution">
    <text evidence="2">The sequence shown here is derived from an EMBL/GenBank/DDBJ whole genome shotgun (WGS) entry which is preliminary data.</text>
</comment>
<gene>
    <name evidence="2" type="ORF">E2C01_016309</name>
</gene>
<evidence type="ECO:0000313" key="3">
    <source>
        <dbReference type="Proteomes" id="UP000324222"/>
    </source>
</evidence>
<accession>A0A5B7DQ94</accession>
<proteinExistence type="predicted"/>
<keyword evidence="1" id="KW-0472">Membrane</keyword>
<keyword evidence="1" id="KW-0812">Transmembrane</keyword>
<reference evidence="2 3" key="1">
    <citation type="submission" date="2019-05" db="EMBL/GenBank/DDBJ databases">
        <title>Another draft genome of Portunus trituberculatus and its Hox gene families provides insights of decapod evolution.</title>
        <authorList>
            <person name="Jeong J.-H."/>
            <person name="Song I."/>
            <person name="Kim S."/>
            <person name="Choi T."/>
            <person name="Kim D."/>
            <person name="Ryu S."/>
            <person name="Kim W."/>
        </authorList>
    </citation>
    <scope>NUCLEOTIDE SEQUENCE [LARGE SCALE GENOMIC DNA]</scope>
    <source>
        <tissue evidence="2">Muscle</tissue>
    </source>
</reference>
<dbReference type="EMBL" id="VSRR010001185">
    <property type="protein sequence ID" value="MPC23269.1"/>
    <property type="molecule type" value="Genomic_DNA"/>
</dbReference>
<sequence>MSGSSPAHLSLRASQLRMVLVTPRRLVVVTTVVVAVVIAVVVSGTRTMAWWSVDPRDYRK</sequence>
<dbReference type="AlphaFoldDB" id="A0A5B7DQ94"/>
<evidence type="ECO:0000313" key="2">
    <source>
        <dbReference type="EMBL" id="MPC23269.1"/>
    </source>
</evidence>
<protein>
    <submittedName>
        <fullName evidence="2">Uncharacterized protein</fullName>
    </submittedName>
</protein>
<feature type="transmembrane region" description="Helical" evidence="1">
    <location>
        <begin position="26"/>
        <end position="51"/>
    </location>
</feature>
<dbReference type="Proteomes" id="UP000324222">
    <property type="component" value="Unassembled WGS sequence"/>
</dbReference>
<keyword evidence="3" id="KW-1185">Reference proteome</keyword>
<evidence type="ECO:0000256" key="1">
    <source>
        <dbReference type="SAM" id="Phobius"/>
    </source>
</evidence>
<name>A0A5B7DQ94_PORTR</name>